<dbReference type="OrthoDB" id="981351at2"/>
<accession>A0A0Q0XEB5</accession>
<dbReference type="Pfam" id="PF20556">
    <property type="entry name" value="DUF6768"/>
    <property type="match status" value="1"/>
</dbReference>
<evidence type="ECO:0000313" key="2">
    <source>
        <dbReference type="EMBL" id="KQC29501.1"/>
    </source>
</evidence>
<feature type="transmembrane region" description="Helical" evidence="1">
    <location>
        <begin position="45"/>
        <end position="69"/>
    </location>
</feature>
<proteinExistence type="predicted"/>
<dbReference type="AlphaFoldDB" id="A0A0Q0XEB5"/>
<evidence type="ECO:0000256" key="1">
    <source>
        <dbReference type="SAM" id="Phobius"/>
    </source>
</evidence>
<dbReference type="InterPro" id="IPR046659">
    <property type="entry name" value="DUF6768"/>
</dbReference>
<reference evidence="2 3" key="1">
    <citation type="submission" date="2015-04" db="EMBL/GenBank/DDBJ databases">
        <title>Complete genome of flavobacterium.</title>
        <authorList>
            <person name="Kwon Y.M."/>
            <person name="Kim S.-J."/>
        </authorList>
    </citation>
    <scope>NUCLEOTIDE SEQUENCE [LARGE SCALE GENOMIC DNA]</scope>
    <source>
        <strain evidence="2 3">DK169</strain>
    </source>
</reference>
<keyword evidence="1" id="KW-1133">Transmembrane helix</keyword>
<feature type="transmembrane region" description="Helical" evidence="1">
    <location>
        <begin position="81"/>
        <end position="100"/>
    </location>
</feature>
<sequence>MKKDIEKIDELIKEALTKEEAKFYDELGEQNIFEKLGGVFRGKSGWLAIIMNLVNLIILGLLIFCIVQFLNTDVTNELIEWGTAIFACLIFMSMIKLFVWMQMDKNDILRELKRLELQIATLSNKKND</sequence>
<comment type="caution">
    <text evidence="2">The sequence shown here is derived from an EMBL/GenBank/DDBJ whole genome shotgun (WGS) entry which is preliminary data.</text>
</comment>
<dbReference type="RefSeq" id="WP_055393346.1">
    <property type="nucleotide sequence ID" value="NZ_LCTZ01000002.1"/>
</dbReference>
<organism evidence="2 3">
    <name type="scientific">Flagellimonas eckloniae</name>
    <dbReference type="NCBI Taxonomy" id="346185"/>
    <lineage>
        <taxon>Bacteria</taxon>
        <taxon>Pseudomonadati</taxon>
        <taxon>Bacteroidota</taxon>
        <taxon>Flavobacteriia</taxon>
        <taxon>Flavobacteriales</taxon>
        <taxon>Flavobacteriaceae</taxon>
        <taxon>Flagellimonas</taxon>
    </lineage>
</organism>
<keyword evidence="1" id="KW-0812">Transmembrane</keyword>
<name>A0A0Q0XEB5_9FLAO</name>
<dbReference type="EMBL" id="LCTZ01000002">
    <property type="protein sequence ID" value="KQC29501.1"/>
    <property type="molecule type" value="Genomic_DNA"/>
</dbReference>
<evidence type="ECO:0000313" key="3">
    <source>
        <dbReference type="Proteomes" id="UP000050827"/>
    </source>
</evidence>
<keyword evidence="1" id="KW-0472">Membrane</keyword>
<gene>
    <name evidence="2" type="ORF">AAY42_06025</name>
</gene>
<keyword evidence="3" id="KW-1185">Reference proteome</keyword>
<protein>
    <submittedName>
        <fullName evidence="2">Uncharacterized protein</fullName>
    </submittedName>
</protein>
<dbReference type="STRING" id="346185.AAY42_06025"/>
<dbReference type="Proteomes" id="UP000050827">
    <property type="component" value="Unassembled WGS sequence"/>
</dbReference>